<feature type="domain" description="BED-type" evidence="6">
    <location>
        <begin position="27"/>
        <end position="84"/>
    </location>
</feature>
<evidence type="ECO:0000256" key="4">
    <source>
        <dbReference type="PROSITE-ProRule" id="PRU00027"/>
    </source>
</evidence>
<evidence type="ECO:0000313" key="8">
    <source>
        <dbReference type="Proteomes" id="UP000315295"/>
    </source>
</evidence>
<keyword evidence="3" id="KW-0862">Zinc</keyword>
<feature type="compositionally biased region" description="Low complexity" evidence="5">
    <location>
        <begin position="1"/>
        <end position="20"/>
    </location>
</feature>
<dbReference type="SUPFAM" id="SSF53098">
    <property type="entry name" value="Ribonuclease H-like"/>
    <property type="match status" value="1"/>
</dbReference>
<dbReference type="Pfam" id="PF04937">
    <property type="entry name" value="DUF659"/>
    <property type="match status" value="1"/>
</dbReference>
<sequence>MMIGTSSSGASTAMSSSSQSENVLKRSSEDVGWEYGILANPTNTDKVKCKLCNKIISGGVHRLKQHVANIRGNVAACTQSSDEDKAKCRAALEGAKNKKKQRDKHNVEVREEVQLQQIQEEEDIEVIGSRKRPRTLGPMDRFASAINPDSSNEGSKNTRQQNINDAIWKERAHQVDQYVARWVYEAGIPFHAIDNDSFKRVMEAVGQFGPGYLPPSQYELREPLLKEEVERVKKSLKKHEEEWALNGCSIMTDAWSDRKRRSIMNLCVNCKEGTIFLSSKECSSEAHTGEYIFEYVDKCVEEIGPQNVIQVVTDNASNNMAAANMMKKKRRNMFWTSCATPTLNLMLQGIGNLPRFKGVIDKAKAFTIFIYAHHKTLALMRKHTKKRDIIRPGVTRFATSFLTLQSLMDKKKDLKVMVASEEWEQCKHVKTTKGKVAYATILSSHFWSGVLLCLKVFEPLFKLLRIVDGDKKPSMGFLYGELQKAKMEIKETFKNNEANYQPILQIIDEKARERLDSPLHLAGYLFNPYYFFKDQSIQHDPIVMEGIFTCVEKFFPDNYEVQNQVINVEMHKYRVKEGGFGRHLAELGCVENDETYNPGMNIHICLFYLLNLSLLLIFHY</sequence>
<proteinExistence type="predicted"/>
<evidence type="ECO:0000256" key="5">
    <source>
        <dbReference type="SAM" id="MobiDB-lite"/>
    </source>
</evidence>
<accession>A0A540NA11</accession>
<organism evidence="7 8">
    <name type="scientific">Malus baccata</name>
    <name type="common">Siberian crab apple</name>
    <name type="synonym">Pyrus baccata</name>
    <dbReference type="NCBI Taxonomy" id="106549"/>
    <lineage>
        <taxon>Eukaryota</taxon>
        <taxon>Viridiplantae</taxon>
        <taxon>Streptophyta</taxon>
        <taxon>Embryophyta</taxon>
        <taxon>Tracheophyta</taxon>
        <taxon>Spermatophyta</taxon>
        <taxon>Magnoliopsida</taxon>
        <taxon>eudicotyledons</taxon>
        <taxon>Gunneridae</taxon>
        <taxon>Pentapetalae</taxon>
        <taxon>rosids</taxon>
        <taxon>fabids</taxon>
        <taxon>Rosales</taxon>
        <taxon>Rosaceae</taxon>
        <taxon>Amygdaloideae</taxon>
        <taxon>Maleae</taxon>
        <taxon>Malus</taxon>
    </lineage>
</organism>
<reference evidence="7 8" key="1">
    <citation type="journal article" date="2019" name="G3 (Bethesda)">
        <title>Sequencing of a Wild Apple (Malus baccata) Genome Unravels the Differences Between Cultivated and Wild Apple Species Regarding Disease Resistance and Cold Tolerance.</title>
        <authorList>
            <person name="Chen X."/>
        </authorList>
    </citation>
    <scope>NUCLEOTIDE SEQUENCE [LARGE SCALE GENOMIC DNA]</scope>
    <source>
        <strain evidence="8">cv. Shandingzi</strain>
        <tissue evidence="7">Leaves</tissue>
    </source>
</reference>
<protein>
    <recommendedName>
        <fullName evidence="6">BED-type domain-containing protein</fullName>
    </recommendedName>
</protein>
<evidence type="ECO:0000259" key="6">
    <source>
        <dbReference type="PROSITE" id="PS50808"/>
    </source>
</evidence>
<dbReference type="AlphaFoldDB" id="A0A540NA11"/>
<dbReference type="GO" id="GO:0003677">
    <property type="term" value="F:DNA binding"/>
    <property type="evidence" value="ECO:0007669"/>
    <property type="project" value="InterPro"/>
</dbReference>
<gene>
    <name evidence="7" type="ORF">C1H46_006531</name>
</gene>
<evidence type="ECO:0000256" key="1">
    <source>
        <dbReference type="ARBA" id="ARBA00022723"/>
    </source>
</evidence>
<dbReference type="EMBL" id="VIEB01000079">
    <property type="protein sequence ID" value="TQE07882.1"/>
    <property type="molecule type" value="Genomic_DNA"/>
</dbReference>
<dbReference type="PANTHER" id="PTHR32166">
    <property type="entry name" value="OSJNBA0013A04.12 PROTEIN"/>
    <property type="match status" value="1"/>
</dbReference>
<dbReference type="GO" id="GO:0008270">
    <property type="term" value="F:zinc ion binding"/>
    <property type="evidence" value="ECO:0007669"/>
    <property type="project" value="UniProtKB-KW"/>
</dbReference>
<dbReference type="InterPro" id="IPR012337">
    <property type="entry name" value="RNaseH-like_sf"/>
</dbReference>
<dbReference type="Pfam" id="PF02892">
    <property type="entry name" value="zf-BED"/>
    <property type="match status" value="1"/>
</dbReference>
<dbReference type="Proteomes" id="UP000315295">
    <property type="component" value="Unassembled WGS sequence"/>
</dbReference>
<dbReference type="PROSITE" id="PS50808">
    <property type="entry name" value="ZF_BED"/>
    <property type="match status" value="1"/>
</dbReference>
<evidence type="ECO:0000313" key="7">
    <source>
        <dbReference type="EMBL" id="TQE07882.1"/>
    </source>
</evidence>
<keyword evidence="1" id="KW-0479">Metal-binding</keyword>
<name>A0A540NA11_MALBA</name>
<keyword evidence="2 4" id="KW-0863">Zinc-finger</keyword>
<evidence type="ECO:0000256" key="3">
    <source>
        <dbReference type="ARBA" id="ARBA00022833"/>
    </source>
</evidence>
<dbReference type="STRING" id="106549.A0A540NA11"/>
<dbReference type="InterPro" id="IPR007021">
    <property type="entry name" value="DUF659"/>
</dbReference>
<evidence type="ECO:0000256" key="2">
    <source>
        <dbReference type="ARBA" id="ARBA00022771"/>
    </source>
</evidence>
<feature type="region of interest" description="Disordered" evidence="5">
    <location>
        <begin position="1"/>
        <end position="25"/>
    </location>
</feature>
<dbReference type="InterPro" id="IPR003656">
    <property type="entry name" value="Znf_BED"/>
</dbReference>
<dbReference type="PANTHER" id="PTHR32166:SF74">
    <property type="entry name" value="OS05G0256350 PROTEIN"/>
    <property type="match status" value="1"/>
</dbReference>
<keyword evidence="8" id="KW-1185">Reference proteome</keyword>
<comment type="caution">
    <text evidence="7">The sequence shown here is derived from an EMBL/GenBank/DDBJ whole genome shotgun (WGS) entry which is preliminary data.</text>
</comment>